<sequence length="84" mass="9110">MDKCTEEVAGSSPVAPAMLYNLAVLIITVSSFAGLVIIATSYDPYTAGKLIKFLFFGSLVLVLSGLVMGIRIILKNRWRKNSSK</sequence>
<reference evidence="2 3" key="1">
    <citation type="journal article" date="2016" name="Nat. Commun.">
        <title>Thousands of microbial genomes shed light on interconnected biogeochemical processes in an aquifer system.</title>
        <authorList>
            <person name="Anantharaman K."/>
            <person name="Brown C.T."/>
            <person name="Hug L.A."/>
            <person name="Sharon I."/>
            <person name="Castelle C.J."/>
            <person name="Probst A.J."/>
            <person name="Thomas B.C."/>
            <person name="Singh A."/>
            <person name="Wilkins M.J."/>
            <person name="Karaoz U."/>
            <person name="Brodie E.L."/>
            <person name="Williams K.H."/>
            <person name="Hubbard S.S."/>
            <person name="Banfield J.F."/>
        </authorList>
    </citation>
    <scope>NUCLEOTIDE SEQUENCE [LARGE SCALE GENOMIC DNA]</scope>
</reference>
<proteinExistence type="predicted"/>
<keyword evidence="1" id="KW-0812">Transmembrane</keyword>
<evidence type="ECO:0000313" key="3">
    <source>
        <dbReference type="Proteomes" id="UP000178911"/>
    </source>
</evidence>
<comment type="caution">
    <text evidence="2">The sequence shown here is derived from an EMBL/GenBank/DDBJ whole genome shotgun (WGS) entry which is preliminary data.</text>
</comment>
<organism evidence="2 3">
    <name type="scientific">Candidatus Yanofskybacteria bacterium RIFCSPLOWO2_01_FULL_43_22</name>
    <dbReference type="NCBI Taxonomy" id="1802695"/>
    <lineage>
        <taxon>Bacteria</taxon>
        <taxon>Candidatus Yanofskyibacteriota</taxon>
    </lineage>
</organism>
<accession>A0A1F8GGH0</accession>
<dbReference type="EMBL" id="MGKJ01000012">
    <property type="protein sequence ID" value="OGN24401.1"/>
    <property type="molecule type" value="Genomic_DNA"/>
</dbReference>
<feature type="transmembrane region" description="Helical" evidence="1">
    <location>
        <begin position="53"/>
        <end position="74"/>
    </location>
</feature>
<evidence type="ECO:0000256" key="1">
    <source>
        <dbReference type="SAM" id="Phobius"/>
    </source>
</evidence>
<name>A0A1F8GGH0_9BACT</name>
<protein>
    <submittedName>
        <fullName evidence="2">Uncharacterized protein</fullName>
    </submittedName>
</protein>
<dbReference type="STRING" id="1802695.A3A13_01660"/>
<gene>
    <name evidence="2" type="ORF">A3A13_01660</name>
</gene>
<keyword evidence="1" id="KW-0472">Membrane</keyword>
<feature type="transmembrane region" description="Helical" evidence="1">
    <location>
        <begin position="19"/>
        <end position="41"/>
    </location>
</feature>
<evidence type="ECO:0000313" key="2">
    <source>
        <dbReference type="EMBL" id="OGN24401.1"/>
    </source>
</evidence>
<dbReference type="Proteomes" id="UP000178911">
    <property type="component" value="Unassembled WGS sequence"/>
</dbReference>
<dbReference type="AlphaFoldDB" id="A0A1F8GGH0"/>
<keyword evidence="1" id="KW-1133">Transmembrane helix</keyword>